<comment type="caution">
    <text evidence="7">The sequence shown here is derived from an EMBL/GenBank/DDBJ whole genome shotgun (WGS) entry which is preliminary data.</text>
</comment>
<dbReference type="FunFam" id="1.10.10.60:FF:000007">
    <property type="entry name" value="Two-component response regulator"/>
    <property type="match status" value="1"/>
</dbReference>
<evidence type="ECO:0000256" key="2">
    <source>
        <dbReference type="ARBA" id="ARBA00023015"/>
    </source>
</evidence>
<dbReference type="SUPFAM" id="SSF46689">
    <property type="entry name" value="Homeodomain-like"/>
    <property type="match status" value="1"/>
</dbReference>
<feature type="region of interest" description="Disordered" evidence="5">
    <location>
        <begin position="145"/>
        <end position="165"/>
    </location>
</feature>
<dbReference type="Pfam" id="PF00249">
    <property type="entry name" value="Myb_DNA-binding"/>
    <property type="match status" value="1"/>
</dbReference>
<feature type="domain" description="HTH myb-type" evidence="6">
    <location>
        <begin position="14"/>
        <end position="74"/>
    </location>
</feature>
<gene>
    <name evidence="7" type="ORF">Adt_35127</name>
</gene>
<dbReference type="PANTHER" id="PTHR31314:SF113">
    <property type="entry name" value="MYB FAMILY TRANSCRIPTION FACTOR MPH1"/>
    <property type="match status" value="1"/>
</dbReference>
<evidence type="ECO:0000256" key="1">
    <source>
        <dbReference type="ARBA" id="ARBA00004123"/>
    </source>
</evidence>
<evidence type="ECO:0000313" key="8">
    <source>
        <dbReference type="Proteomes" id="UP001604336"/>
    </source>
</evidence>
<dbReference type="InterPro" id="IPR001005">
    <property type="entry name" value="SANT/Myb"/>
</dbReference>
<evidence type="ECO:0000313" key="7">
    <source>
        <dbReference type="EMBL" id="KAL2474391.1"/>
    </source>
</evidence>
<dbReference type="PANTHER" id="PTHR31314">
    <property type="entry name" value="MYB FAMILY TRANSCRIPTION FACTOR PHL7-LIKE"/>
    <property type="match status" value="1"/>
</dbReference>
<evidence type="ECO:0000256" key="4">
    <source>
        <dbReference type="ARBA" id="ARBA00023242"/>
    </source>
</evidence>
<keyword evidence="4" id="KW-0539">Nucleus</keyword>
<dbReference type="Gene3D" id="1.10.10.60">
    <property type="entry name" value="Homeodomain-like"/>
    <property type="match status" value="1"/>
</dbReference>
<accession>A0ABD1QE38</accession>
<evidence type="ECO:0000256" key="3">
    <source>
        <dbReference type="ARBA" id="ARBA00023163"/>
    </source>
</evidence>
<organism evidence="7 8">
    <name type="scientific">Abeliophyllum distichum</name>
    <dbReference type="NCBI Taxonomy" id="126358"/>
    <lineage>
        <taxon>Eukaryota</taxon>
        <taxon>Viridiplantae</taxon>
        <taxon>Streptophyta</taxon>
        <taxon>Embryophyta</taxon>
        <taxon>Tracheophyta</taxon>
        <taxon>Spermatophyta</taxon>
        <taxon>Magnoliopsida</taxon>
        <taxon>eudicotyledons</taxon>
        <taxon>Gunneridae</taxon>
        <taxon>Pentapetalae</taxon>
        <taxon>asterids</taxon>
        <taxon>lamiids</taxon>
        <taxon>Lamiales</taxon>
        <taxon>Oleaceae</taxon>
        <taxon>Forsythieae</taxon>
        <taxon>Abeliophyllum</taxon>
    </lineage>
</organism>
<dbReference type="InterPro" id="IPR017930">
    <property type="entry name" value="Myb_dom"/>
</dbReference>
<dbReference type="InterPro" id="IPR009057">
    <property type="entry name" value="Homeodomain-like_sf"/>
</dbReference>
<sequence>MENSDRIRVRKYIKSSIPRLRWTSELHQHFVEAVEHLGGKYKATPKRILQMMALKELNIAQVKSHLQMYRSMKKHSIVNVFVPIKNYREGKPEFNIVGSCTTWFPQRQISIGLREQPSKRKQVKGQINCEGKCRSFQNGKIILDQKHQDSGKSTTNDEMTKEDGDDQIENISLRQTAVVDEPNFLYNHQINLELTISSGFSN</sequence>
<dbReference type="GO" id="GO:0005634">
    <property type="term" value="C:nucleus"/>
    <property type="evidence" value="ECO:0007669"/>
    <property type="project" value="UniProtKB-SubCell"/>
</dbReference>
<evidence type="ECO:0000259" key="6">
    <source>
        <dbReference type="PROSITE" id="PS51294"/>
    </source>
</evidence>
<reference evidence="8" key="1">
    <citation type="submission" date="2024-07" db="EMBL/GenBank/DDBJ databases">
        <title>Two chromosome-level genome assemblies of Korean endemic species Abeliophyllum distichum and Forsythia ovata (Oleaceae).</title>
        <authorList>
            <person name="Jang H."/>
        </authorList>
    </citation>
    <scope>NUCLEOTIDE SEQUENCE [LARGE SCALE GENOMIC DNA]</scope>
</reference>
<keyword evidence="2" id="KW-0805">Transcription regulation</keyword>
<keyword evidence="8" id="KW-1185">Reference proteome</keyword>
<proteinExistence type="predicted"/>
<protein>
    <recommendedName>
        <fullName evidence="6">HTH myb-type domain-containing protein</fullName>
    </recommendedName>
</protein>
<evidence type="ECO:0000256" key="5">
    <source>
        <dbReference type="SAM" id="MobiDB-lite"/>
    </source>
</evidence>
<dbReference type="InterPro" id="IPR046955">
    <property type="entry name" value="PHR1-like"/>
</dbReference>
<dbReference type="EMBL" id="JBFOLK010000011">
    <property type="protein sequence ID" value="KAL2474391.1"/>
    <property type="molecule type" value="Genomic_DNA"/>
</dbReference>
<dbReference type="NCBIfam" id="TIGR01557">
    <property type="entry name" value="myb_SHAQKYF"/>
    <property type="match status" value="1"/>
</dbReference>
<comment type="subcellular location">
    <subcellularLocation>
        <location evidence="1">Nucleus</location>
    </subcellularLocation>
</comment>
<dbReference type="InterPro" id="IPR006447">
    <property type="entry name" value="Myb_dom_plants"/>
</dbReference>
<dbReference type="Proteomes" id="UP001604336">
    <property type="component" value="Unassembled WGS sequence"/>
</dbReference>
<dbReference type="PROSITE" id="PS51294">
    <property type="entry name" value="HTH_MYB"/>
    <property type="match status" value="1"/>
</dbReference>
<name>A0ABD1QE38_9LAMI</name>
<dbReference type="AlphaFoldDB" id="A0ABD1QE38"/>
<keyword evidence="3" id="KW-0804">Transcription</keyword>